<dbReference type="EMBL" id="JAMPKK010000049">
    <property type="protein sequence ID" value="MEP0866726.1"/>
    <property type="molecule type" value="Genomic_DNA"/>
</dbReference>
<name>A0ABV0JTE7_9CYAN</name>
<keyword evidence="3" id="KW-0255">Endonuclease</keyword>
<feature type="domain" description="Putative restriction endonuclease" evidence="2">
    <location>
        <begin position="40"/>
        <end position="176"/>
    </location>
</feature>
<sequence>MYDLPSEDPEEERLPDQYHGYQPDILDDTFKPSNYDFDEILTATDLHIYYNLNHTNWYKRPDWFAVVGVSRLYEGFDLRMSYVLWQELVSPFVIVELLSPSTEDEDLGRTVQQPGKPPTKWQVYEQILRVPYYIIFSRYTNELQPFHLVGGHYEPMTPHDEGLYPVPELGLSFGLWQGTYKGVNRIWLRWFTQSGEMIPTPEEENAAAQQEAATAQAEAAAAQERARLAEERAERLAAKLRELNIDLDDLG</sequence>
<accession>A0ABV0JTE7</accession>
<dbReference type="PANTHER" id="PTHR33352:SF3">
    <property type="entry name" value="SLR1612 PROTEIN"/>
    <property type="match status" value="1"/>
</dbReference>
<dbReference type="Pfam" id="PF05685">
    <property type="entry name" value="Uma2"/>
    <property type="match status" value="1"/>
</dbReference>
<dbReference type="GO" id="GO:0004519">
    <property type="term" value="F:endonuclease activity"/>
    <property type="evidence" value="ECO:0007669"/>
    <property type="project" value="UniProtKB-KW"/>
</dbReference>
<evidence type="ECO:0000313" key="3">
    <source>
        <dbReference type="EMBL" id="MEP0866726.1"/>
    </source>
</evidence>
<protein>
    <submittedName>
        <fullName evidence="3">Uma2 family endonuclease</fullName>
    </submittedName>
</protein>
<dbReference type="InterPro" id="IPR008538">
    <property type="entry name" value="Uma2"/>
</dbReference>
<feature type="coiled-coil region" evidence="1">
    <location>
        <begin position="205"/>
        <end position="246"/>
    </location>
</feature>
<dbReference type="PANTHER" id="PTHR33352">
    <property type="entry name" value="SLR1095 PROTEIN"/>
    <property type="match status" value="1"/>
</dbReference>
<evidence type="ECO:0000256" key="1">
    <source>
        <dbReference type="SAM" id="Coils"/>
    </source>
</evidence>
<evidence type="ECO:0000259" key="2">
    <source>
        <dbReference type="Pfam" id="PF05685"/>
    </source>
</evidence>
<proteinExistence type="predicted"/>
<comment type="caution">
    <text evidence="3">The sequence shown here is derived from an EMBL/GenBank/DDBJ whole genome shotgun (WGS) entry which is preliminary data.</text>
</comment>
<keyword evidence="1" id="KW-0175">Coiled coil</keyword>
<dbReference type="Proteomes" id="UP001442494">
    <property type="component" value="Unassembled WGS sequence"/>
</dbReference>
<organism evidence="3 4">
    <name type="scientific">Funiculus sociatus GB2-A5</name>
    <dbReference type="NCBI Taxonomy" id="2933946"/>
    <lineage>
        <taxon>Bacteria</taxon>
        <taxon>Bacillati</taxon>
        <taxon>Cyanobacteriota</taxon>
        <taxon>Cyanophyceae</taxon>
        <taxon>Coleofasciculales</taxon>
        <taxon>Coleofasciculaceae</taxon>
        <taxon>Funiculus</taxon>
    </lineage>
</organism>
<evidence type="ECO:0000313" key="4">
    <source>
        <dbReference type="Proteomes" id="UP001442494"/>
    </source>
</evidence>
<keyword evidence="3" id="KW-0540">Nuclease</keyword>
<keyword evidence="3" id="KW-0378">Hydrolase</keyword>
<gene>
    <name evidence="3" type="ORF">NDI37_19930</name>
</gene>
<reference evidence="3 4" key="1">
    <citation type="submission" date="2022-04" db="EMBL/GenBank/DDBJ databases">
        <title>Positive selection, recombination, and allopatry shape intraspecific diversity of widespread and dominant cyanobacteria.</title>
        <authorList>
            <person name="Wei J."/>
            <person name="Shu W."/>
            <person name="Hu C."/>
        </authorList>
    </citation>
    <scope>NUCLEOTIDE SEQUENCE [LARGE SCALE GENOMIC DNA]</scope>
    <source>
        <strain evidence="3 4">GB2-A5</strain>
    </source>
</reference>
<dbReference type="CDD" id="cd06260">
    <property type="entry name" value="DUF820-like"/>
    <property type="match status" value="1"/>
</dbReference>
<keyword evidence="4" id="KW-1185">Reference proteome</keyword>